<reference evidence="3 4" key="1">
    <citation type="submission" date="2016-12" db="EMBL/GenBank/DDBJ databases">
        <authorList>
            <person name="Song W.-J."/>
            <person name="Kurnit D.M."/>
        </authorList>
    </citation>
    <scope>NUCLEOTIDE SEQUENCE [LARGE SCALE GENOMIC DNA]</scope>
    <source>
        <strain evidence="3 4">HSG9</strain>
    </source>
</reference>
<dbReference type="RefSeq" id="WP_080319692.1">
    <property type="nucleotide sequence ID" value="NZ_MTBC01000010.1"/>
</dbReference>
<protein>
    <submittedName>
        <fullName evidence="3">Glycerophosphodiester phosphodiesterase</fullName>
    </submittedName>
</protein>
<evidence type="ECO:0000313" key="3">
    <source>
        <dbReference type="EMBL" id="OQD41881.1"/>
    </source>
</evidence>
<dbReference type="SUPFAM" id="SSF51695">
    <property type="entry name" value="PLC-like phosphodiesterases"/>
    <property type="match status" value="2"/>
</dbReference>
<dbReference type="Proteomes" id="UP000191680">
    <property type="component" value="Unassembled WGS sequence"/>
</dbReference>
<gene>
    <name evidence="3" type="ORF">BUL40_13585</name>
</gene>
<dbReference type="GO" id="GO:0006644">
    <property type="term" value="P:phospholipid metabolic process"/>
    <property type="evidence" value="ECO:0007669"/>
    <property type="project" value="TreeGrafter"/>
</dbReference>
<dbReference type="GO" id="GO:0006580">
    <property type="term" value="P:ethanolamine metabolic process"/>
    <property type="evidence" value="ECO:0007669"/>
    <property type="project" value="TreeGrafter"/>
</dbReference>
<dbReference type="GO" id="GO:0008889">
    <property type="term" value="F:glycerophosphodiester phosphodiesterase activity"/>
    <property type="evidence" value="ECO:0007669"/>
    <property type="project" value="TreeGrafter"/>
</dbReference>
<dbReference type="GO" id="GO:0005886">
    <property type="term" value="C:plasma membrane"/>
    <property type="evidence" value="ECO:0007669"/>
    <property type="project" value="TreeGrafter"/>
</dbReference>
<evidence type="ECO:0000259" key="2">
    <source>
        <dbReference type="PROSITE" id="PS51704"/>
    </source>
</evidence>
<keyword evidence="4" id="KW-1185">Reference proteome</keyword>
<dbReference type="InterPro" id="IPR017946">
    <property type="entry name" value="PLC-like_Pdiesterase_TIM-brl"/>
</dbReference>
<evidence type="ECO:0000313" key="4">
    <source>
        <dbReference type="Proteomes" id="UP000191680"/>
    </source>
</evidence>
<dbReference type="PROSITE" id="PS51704">
    <property type="entry name" value="GP_PDE"/>
    <property type="match status" value="2"/>
</dbReference>
<dbReference type="InterPro" id="IPR032160">
    <property type="entry name" value="DUF4996"/>
</dbReference>
<accession>A0A1V6LNW8</accession>
<dbReference type="PANTHER" id="PTHR46320">
    <property type="entry name" value="GLYCEROPHOSPHODIESTER PHOSPHODIESTERASE 1"/>
    <property type="match status" value="1"/>
</dbReference>
<dbReference type="EMBL" id="MTBC01000010">
    <property type="protein sequence ID" value="OQD41881.1"/>
    <property type="molecule type" value="Genomic_DNA"/>
</dbReference>
<dbReference type="CDD" id="cd08566">
    <property type="entry name" value="GDPD_AtGDE_like"/>
    <property type="match status" value="2"/>
</dbReference>
<dbReference type="InterPro" id="IPR030395">
    <property type="entry name" value="GP_PDE_dom"/>
</dbReference>
<comment type="caution">
    <text evidence="3">The sequence shown here is derived from an EMBL/GenBank/DDBJ whole genome shotgun (WGS) entry which is preliminary data.</text>
</comment>
<keyword evidence="1" id="KW-0732">Signal</keyword>
<dbReference type="AlphaFoldDB" id="A0A1V6LNW8"/>
<organism evidence="3 4">
    <name type="scientific">Croceivirga radicis</name>
    <dbReference type="NCBI Taxonomy" id="1929488"/>
    <lineage>
        <taxon>Bacteria</taxon>
        <taxon>Pseudomonadati</taxon>
        <taxon>Bacteroidota</taxon>
        <taxon>Flavobacteriia</taxon>
        <taxon>Flavobacteriales</taxon>
        <taxon>Flavobacteriaceae</taxon>
        <taxon>Croceivirga</taxon>
    </lineage>
</organism>
<proteinExistence type="predicted"/>
<feature type="signal peptide" evidence="1">
    <location>
        <begin position="1"/>
        <end position="24"/>
    </location>
</feature>
<evidence type="ECO:0000256" key="1">
    <source>
        <dbReference type="SAM" id="SignalP"/>
    </source>
</evidence>
<dbReference type="GO" id="GO:0070291">
    <property type="term" value="P:N-acylethanolamine metabolic process"/>
    <property type="evidence" value="ECO:0007669"/>
    <property type="project" value="TreeGrafter"/>
</dbReference>
<sequence>MKINIKLVVKVVFTLMTSISVAIAQNGATRAEQILHQFKNPNSDYILAVSHRGDWRYAPENSLLAVQRCLDLGIDIIELDFRLTKDGHLVAMHDETVDRTTNGSGKVSELTLDEIKKLRLKNAAGVRHARQQVPTLKEVMLLVKGKAMVNLDKTESKWVREAYEVLKETGTIDHAIFKGNDAVQLMRKKYGTLMDSIIYMPKLWYKNEQVAELYKDYEADINPTYYETIFDSETAIPLQLAKEKFEANKDGFMAIALWDELCAGRTDEVALLEGADKSWGWLLDQGANAIMTDRPAELISYLQDKGLRNLHGDSDKVELLRANLEDAHNNQVIVVAHRGDWRNAPENSLQAIQNCIDMGVDMVELDVRKTKDGQLILMHDQTIDRTTNGSGKVEDLTWEYIQTLHLKDGIGHTTAHKIPTLEEALMVAKEKILVNLDKSYNIFEECFAIAEKTGTTRQVVIKGAIPYKQVKKEFGHYLDKVFFMPIVRTSKPEAERMVEAYLNEEVPVAFEFTVPDDSVSLVAKFPEIRKKGASVWVNSLWPHHNSGHDDEKANLDPRVYDWFINNHVDMIQTDRPQLLLQYLRKRGLHN</sequence>
<dbReference type="Pfam" id="PF16387">
    <property type="entry name" value="DUF4996"/>
    <property type="match status" value="1"/>
</dbReference>
<dbReference type="OrthoDB" id="384721at2"/>
<feature type="domain" description="GP-PDE" evidence="2">
    <location>
        <begin position="46"/>
        <end position="302"/>
    </location>
</feature>
<dbReference type="Gene3D" id="3.20.20.190">
    <property type="entry name" value="Phosphatidylinositol (PI) phosphodiesterase"/>
    <property type="match status" value="2"/>
</dbReference>
<feature type="domain" description="GP-PDE" evidence="2">
    <location>
        <begin position="332"/>
        <end position="583"/>
    </location>
</feature>
<dbReference type="Pfam" id="PF03009">
    <property type="entry name" value="GDPD"/>
    <property type="match status" value="2"/>
</dbReference>
<name>A0A1V6LNW8_9FLAO</name>
<dbReference type="PROSITE" id="PS50007">
    <property type="entry name" value="PIPLC_X_DOMAIN"/>
    <property type="match status" value="1"/>
</dbReference>
<feature type="chain" id="PRO_5013093719" evidence="1">
    <location>
        <begin position="25"/>
        <end position="590"/>
    </location>
</feature>
<dbReference type="PANTHER" id="PTHR46320:SF1">
    <property type="entry name" value="GLYCEROPHOSPHODIESTER PHOSPHODIESTERASE 1"/>
    <property type="match status" value="1"/>
</dbReference>